<sequence length="291" mass="33098">FWYERAFGQDGVQLKQKLRRPSQAGKGMMEITITKEATVTEPKTGMEMAHITVDLIKMQCRISKPPETWCHIHEFHIHILYGSIANSTFGPPTNLLSRMSWKELMECKHPTAGVEFEKGLIDEVYFAKCRYLVNSMIEFSVLNKLAKKFKDGRPFDLEGLKNCMSNGYVYLEGVEALLHDLKQNDYEIHAFTNYPDKLKLSNYLSWTFASCKSGLRKPDPDFYLEVLSHLEVETSSCIFVDDRLKNVVGAKNAGMVGLLFTNAELLRQDLSSLGIDISMDNHPYPAKLAGQ</sequence>
<reference evidence="1 2" key="1">
    <citation type="submission" date="2023-12" db="EMBL/GenBank/DDBJ databases">
        <title>A high-quality genome assembly for Dillenia turbinata (Dilleniales).</title>
        <authorList>
            <person name="Chanderbali A."/>
        </authorList>
    </citation>
    <scope>NUCLEOTIDE SEQUENCE [LARGE SCALE GENOMIC DNA]</scope>
    <source>
        <strain evidence="1">LSX21</strain>
        <tissue evidence="1">Leaf</tissue>
    </source>
</reference>
<evidence type="ECO:0000313" key="2">
    <source>
        <dbReference type="Proteomes" id="UP001370490"/>
    </source>
</evidence>
<feature type="non-terminal residue" evidence="1">
    <location>
        <position position="1"/>
    </location>
</feature>
<protein>
    <submittedName>
        <fullName evidence="1">Haloacid dehalogenase-like hydrolase</fullName>
    </submittedName>
</protein>
<dbReference type="GO" id="GO:0016787">
    <property type="term" value="F:hydrolase activity"/>
    <property type="evidence" value="ECO:0007669"/>
    <property type="project" value="UniProtKB-KW"/>
</dbReference>
<gene>
    <name evidence="1" type="ORF">RJ641_023333</name>
</gene>
<dbReference type="PANTHER" id="PTHR43611:SF3">
    <property type="entry name" value="FLAVIN MONONUCLEOTIDE HYDROLASE 1, CHLOROPLATIC"/>
    <property type="match status" value="1"/>
</dbReference>
<dbReference type="InterPro" id="IPR023214">
    <property type="entry name" value="HAD_sf"/>
</dbReference>
<dbReference type="InterPro" id="IPR006439">
    <property type="entry name" value="HAD-SF_hydro_IA"/>
</dbReference>
<dbReference type="Pfam" id="PF00702">
    <property type="entry name" value="Hydrolase"/>
    <property type="match status" value="1"/>
</dbReference>
<dbReference type="Gene3D" id="3.40.50.1000">
    <property type="entry name" value="HAD superfamily/HAD-like"/>
    <property type="match status" value="1"/>
</dbReference>
<dbReference type="PANTHER" id="PTHR43611">
    <property type="entry name" value="ALPHA-D-GLUCOSE 1-PHOSPHATE PHOSPHATASE"/>
    <property type="match status" value="1"/>
</dbReference>
<evidence type="ECO:0000313" key="1">
    <source>
        <dbReference type="EMBL" id="KAK6911240.1"/>
    </source>
</evidence>
<dbReference type="Proteomes" id="UP001370490">
    <property type="component" value="Unassembled WGS sequence"/>
</dbReference>
<dbReference type="NCBIfam" id="TIGR01509">
    <property type="entry name" value="HAD-SF-IA-v3"/>
    <property type="match status" value="1"/>
</dbReference>
<proteinExistence type="predicted"/>
<dbReference type="AlphaFoldDB" id="A0AAN8U9B9"/>
<dbReference type="EMBL" id="JBAMMX010000028">
    <property type="protein sequence ID" value="KAK6911240.1"/>
    <property type="molecule type" value="Genomic_DNA"/>
</dbReference>
<accession>A0AAN8U9B9</accession>
<keyword evidence="2" id="KW-1185">Reference proteome</keyword>
<name>A0AAN8U9B9_9MAGN</name>
<dbReference type="InterPro" id="IPR036412">
    <property type="entry name" value="HAD-like_sf"/>
</dbReference>
<dbReference type="SUPFAM" id="SSF56784">
    <property type="entry name" value="HAD-like"/>
    <property type="match status" value="1"/>
</dbReference>
<organism evidence="1 2">
    <name type="scientific">Dillenia turbinata</name>
    <dbReference type="NCBI Taxonomy" id="194707"/>
    <lineage>
        <taxon>Eukaryota</taxon>
        <taxon>Viridiplantae</taxon>
        <taxon>Streptophyta</taxon>
        <taxon>Embryophyta</taxon>
        <taxon>Tracheophyta</taxon>
        <taxon>Spermatophyta</taxon>
        <taxon>Magnoliopsida</taxon>
        <taxon>eudicotyledons</taxon>
        <taxon>Gunneridae</taxon>
        <taxon>Pentapetalae</taxon>
        <taxon>Dilleniales</taxon>
        <taxon>Dilleniaceae</taxon>
        <taxon>Dillenia</taxon>
    </lineage>
</organism>
<keyword evidence="1" id="KW-0378">Hydrolase</keyword>
<comment type="caution">
    <text evidence="1">The sequence shown here is derived from an EMBL/GenBank/DDBJ whole genome shotgun (WGS) entry which is preliminary data.</text>
</comment>